<dbReference type="PROSITE" id="PS50297">
    <property type="entry name" value="ANK_REP_REGION"/>
    <property type="match status" value="1"/>
</dbReference>
<evidence type="ECO:0000313" key="5">
    <source>
        <dbReference type="Proteomes" id="UP000186817"/>
    </source>
</evidence>
<dbReference type="PROSITE" id="PS50088">
    <property type="entry name" value="ANK_REPEAT"/>
    <property type="match status" value="1"/>
</dbReference>
<dbReference type="InterPro" id="IPR036770">
    <property type="entry name" value="Ankyrin_rpt-contain_sf"/>
</dbReference>
<dbReference type="Pfam" id="PF12796">
    <property type="entry name" value="Ank_2"/>
    <property type="match status" value="1"/>
</dbReference>
<evidence type="ECO:0000256" key="2">
    <source>
        <dbReference type="SAM" id="MobiDB-lite"/>
    </source>
</evidence>
<dbReference type="Gene3D" id="1.25.40.20">
    <property type="entry name" value="Ankyrin repeat-containing domain"/>
    <property type="match status" value="1"/>
</dbReference>
<dbReference type="SMART" id="SM00248">
    <property type="entry name" value="ANK"/>
    <property type="match status" value="2"/>
</dbReference>
<protein>
    <submittedName>
        <fullName evidence="4">2-5A-dependent ribonuclease</fullName>
    </submittedName>
</protein>
<feature type="transmembrane region" description="Helical" evidence="3">
    <location>
        <begin position="670"/>
        <end position="691"/>
    </location>
</feature>
<feature type="region of interest" description="Disordered" evidence="2">
    <location>
        <begin position="296"/>
        <end position="315"/>
    </location>
</feature>
<dbReference type="SUPFAM" id="SSF48403">
    <property type="entry name" value="Ankyrin repeat"/>
    <property type="match status" value="1"/>
</dbReference>
<feature type="compositionally biased region" description="Basic and acidic residues" evidence="2">
    <location>
        <begin position="296"/>
        <end position="308"/>
    </location>
</feature>
<feature type="transmembrane region" description="Helical" evidence="3">
    <location>
        <begin position="856"/>
        <end position="877"/>
    </location>
</feature>
<keyword evidence="3" id="KW-1133">Transmembrane helix</keyword>
<keyword evidence="3" id="KW-0472">Membrane</keyword>
<feature type="transmembrane region" description="Helical" evidence="3">
    <location>
        <begin position="938"/>
        <end position="956"/>
    </location>
</feature>
<dbReference type="InterPro" id="IPR002110">
    <property type="entry name" value="Ankyrin_rpt"/>
</dbReference>
<sequence length="1785" mass="197385">MSEGGAEGPWLPGGRDGSSTCACADPKQIFSGMCIYIEERGLLKVLGDELGSLCGSRSSNFFRSDGVFGAASFVPTILICLVLIPILQSLRPEIAEHGWSNSSIECQVPGSHPSDKGLEACMCDVELGPGKCVTAMELRAKSRQYGIYNIRVTDAVYNPESETICQTALTGDVSTDTAVMGPQNAETWQELLKSVCRYECHELVRMMKRESFEVSKEVTWGGSIPERCSLLVVSKVEAEILGCCAQSCGWDGKMQTCRYWPFFNQEEQDGWNERCCSEDTILRMSSREVMCNSVKPEAEREKLEERDPPQAVAPQDAQLVSQNFKESSLLQTAKLQDKETSGVGDCSDLHKACPKDDKEMHMKHCKEKEAGEWNYMASGRHLMLSEVGCVTEIDKIEKTSPEKCLSKLKENQGMRSASWQSGTCHLVKASCAEASQYDKDVQNDFLDATQVVLFKLVNSTARCLEEMSEPAPQVCNGAARLFVCVPDVVQASRLDIRSLAFPAPNFTYLRSRELFISRTAACDAPLEGLKLLKVKKSIDAKRAQLAQRFRVKQIQTILQDAARHKPSMKTAKQAVLGIPGEEEHVPAVELHMFPADPAKADSMWEVLLVPSVREAFHETWFLCQPEDSFTGNPCIAKLPFELEPLPFHLSSLAGCWYLQLDRHRSSPARLLQLTEIILALGFMLLLGLSIYTTYQAYIMSGSPPCPPPTAEGWTFPYSCCLTRHTIVYKDECGAERIPGDPLDAGSRVEIQEVCKNSTVSLDWRALDLEDFYQKLRGKAKEKLWGRLQEPCGWILLGQEGESLPRFVKADEKAVASFRAHPILLPALPAILQSTLLLVAAHVSAQWLLVEYFTKVYNFKVLVFLVFGMISAHVLVLLQRGRTLTFSLQHEEVLQQSRKLLRTRMVNTRIIVMFVALTSSMCLAMFLNIVARSPSSSELVGELGVLTALAMHAWAMYSTCTAREKWREPQLEHPEVYTFLVESMPRTDEEPCSLSNGRAGKLLFVHYITTFLILGGLMLAARITLDVMQLRGELVDYTVNRGKLSYPAGSHAVQNTLLLDQNVDSLTLNVQLGDFTHGVMIQLHHPLLGNASDVLHINESGDQQLSLPNGPLYSRLSLLALSDYVNTTYMIHILRVGEAVDVSLKSAFDTTKYPELVGSIFEESRRLQYQMQHHVWHVPDVDLSSEAALSVDMTSLVFAPMSSGTDTGTAQVGKNCDCNEDVPGLGNMCLTEHMINLSDSTLCVYQRTAEKTLHPNLSEAGVAGVDSQVLQWLLDTRFSGKSVRLALGTDFIAEVETKNSLTIRFRLTRALQTLRDGGTSIQIQATQDLTSSEILDVPIQVVSTAPRPIIHVNSGMQPEYSFLLPQFSPLDTRSDYAMCGGRSDISHLGASVTDVRFEVVHTDVQEPSSCHSQQPDQRRMFRSVRRKDSGCGRWCEHYIPRAETYDIVVDRSPKECYMMAVSLQDVDALRNTRVMTAGAAENKCLDEGWLGQAIRLNFSEGVNEILISKADPNKEIRGLTPLQIAAADNNIGAMQMLLDSGADVNLHTKQGTAIEAAGSHCQIRAMQVLLDAGANASDVECENAPLVKVVRKHAKDMDTCRRPSEGVQVQGTKQQENNRTILSDVLALLSNVTHFAHGQDCKGNALREAMKNFDLVAAAAVLEGVDDVDKMAGQHVAAALRNYWISERSDNGGNIPESYAQFTLALLPLLTSHGMSLKDGKASELLPFAALLCWDQVVGKLLDLGADPSSTMGRKNATVWATTKCQDDERQRINGLVEAKVRQASN</sequence>
<gene>
    <name evidence="4" type="primary">Rnasel</name>
    <name evidence="4" type="ORF">AK812_SmicGene40253</name>
</gene>
<feature type="repeat" description="ANK" evidence="1">
    <location>
        <begin position="1516"/>
        <end position="1548"/>
    </location>
</feature>
<feature type="transmembrane region" description="Helical" evidence="3">
    <location>
        <begin position="822"/>
        <end position="844"/>
    </location>
</feature>
<evidence type="ECO:0000256" key="1">
    <source>
        <dbReference type="PROSITE-ProRule" id="PRU00023"/>
    </source>
</evidence>
<evidence type="ECO:0000313" key="4">
    <source>
        <dbReference type="EMBL" id="OLP79460.1"/>
    </source>
</evidence>
<accession>A0A1Q9C969</accession>
<keyword evidence="5" id="KW-1185">Reference proteome</keyword>
<comment type="caution">
    <text evidence="4">The sequence shown here is derived from an EMBL/GenBank/DDBJ whole genome shotgun (WGS) entry which is preliminary data.</text>
</comment>
<feature type="transmembrane region" description="Helical" evidence="3">
    <location>
        <begin position="905"/>
        <end position="926"/>
    </location>
</feature>
<feature type="transmembrane region" description="Helical" evidence="3">
    <location>
        <begin position="67"/>
        <end position="87"/>
    </location>
</feature>
<name>A0A1Q9C969_SYMMI</name>
<evidence type="ECO:0000256" key="3">
    <source>
        <dbReference type="SAM" id="Phobius"/>
    </source>
</evidence>
<keyword evidence="1" id="KW-0040">ANK repeat</keyword>
<keyword evidence="3" id="KW-0812">Transmembrane</keyword>
<dbReference type="Proteomes" id="UP000186817">
    <property type="component" value="Unassembled WGS sequence"/>
</dbReference>
<proteinExistence type="predicted"/>
<dbReference type="OrthoDB" id="410814at2759"/>
<reference evidence="4 5" key="1">
    <citation type="submission" date="2016-02" db="EMBL/GenBank/DDBJ databases">
        <title>Genome analysis of coral dinoflagellate symbionts highlights evolutionary adaptations to a symbiotic lifestyle.</title>
        <authorList>
            <person name="Aranda M."/>
            <person name="Li Y."/>
            <person name="Liew Y.J."/>
            <person name="Baumgarten S."/>
            <person name="Simakov O."/>
            <person name="Wilson M."/>
            <person name="Piel J."/>
            <person name="Ashoor H."/>
            <person name="Bougouffa S."/>
            <person name="Bajic V.B."/>
            <person name="Ryu T."/>
            <person name="Ravasi T."/>
            <person name="Bayer T."/>
            <person name="Micklem G."/>
            <person name="Kim H."/>
            <person name="Bhak J."/>
            <person name="Lajeunesse T.C."/>
            <person name="Voolstra C.R."/>
        </authorList>
    </citation>
    <scope>NUCLEOTIDE SEQUENCE [LARGE SCALE GENOMIC DNA]</scope>
    <source>
        <strain evidence="4 5">CCMP2467</strain>
    </source>
</reference>
<organism evidence="4 5">
    <name type="scientific">Symbiodinium microadriaticum</name>
    <name type="common">Dinoflagellate</name>
    <name type="synonym">Zooxanthella microadriatica</name>
    <dbReference type="NCBI Taxonomy" id="2951"/>
    <lineage>
        <taxon>Eukaryota</taxon>
        <taxon>Sar</taxon>
        <taxon>Alveolata</taxon>
        <taxon>Dinophyceae</taxon>
        <taxon>Suessiales</taxon>
        <taxon>Symbiodiniaceae</taxon>
        <taxon>Symbiodinium</taxon>
    </lineage>
</organism>
<feature type="transmembrane region" description="Helical" evidence="3">
    <location>
        <begin position="1001"/>
        <end position="1020"/>
    </location>
</feature>
<dbReference type="EMBL" id="LSRX01001482">
    <property type="protein sequence ID" value="OLP79460.1"/>
    <property type="molecule type" value="Genomic_DNA"/>
</dbReference>